<proteinExistence type="predicted"/>
<dbReference type="AlphaFoldDB" id="A0A382HS10"/>
<name>A0A382HS10_9ZZZZ</name>
<organism evidence="1">
    <name type="scientific">marine metagenome</name>
    <dbReference type="NCBI Taxonomy" id="408172"/>
    <lineage>
        <taxon>unclassified sequences</taxon>
        <taxon>metagenomes</taxon>
        <taxon>ecological metagenomes</taxon>
    </lineage>
</organism>
<gene>
    <name evidence="1" type="ORF">METZ01_LOCUS242571</name>
</gene>
<accession>A0A382HS10</accession>
<protein>
    <submittedName>
        <fullName evidence="1">Uncharacterized protein</fullName>
    </submittedName>
</protein>
<dbReference type="EMBL" id="UINC01062779">
    <property type="protein sequence ID" value="SVB89717.1"/>
    <property type="molecule type" value="Genomic_DNA"/>
</dbReference>
<sequence length="30" mass="3366">MRQFLIEAPEGVSSAKMVITFTGPVCKRIR</sequence>
<reference evidence="1" key="1">
    <citation type="submission" date="2018-05" db="EMBL/GenBank/DDBJ databases">
        <authorList>
            <person name="Lanie J.A."/>
            <person name="Ng W.-L."/>
            <person name="Kazmierczak K.M."/>
            <person name="Andrzejewski T.M."/>
            <person name="Davidsen T.M."/>
            <person name="Wayne K.J."/>
            <person name="Tettelin H."/>
            <person name="Glass J.I."/>
            <person name="Rusch D."/>
            <person name="Podicherti R."/>
            <person name="Tsui H.-C.T."/>
            <person name="Winkler M.E."/>
        </authorList>
    </citation>
    <scope>NUCLEOTIDE SEQUENCE</scope>
</reference>
<evidence type="ECO:0000313" key="1">
    <source>
        <dbReference type="EMBL" id="SVB89717.1"/>
    </source>
</evidence>